<keyword evidence="2" id="KW-1185">Reference proteome</keyword>
<sequence length="152" mass="18206">MCISRIRYKNIDSVILILFLVLLSACDTSFRIEKVSSDNTSITKIYETYLVSNVSNIPEEKYSILQASLKNRFIQLCEKDTFVNEFSVDFYEDIYCTRNYYKRIEQLRGAESLIEKCEDYYYGSFLYKRSKEKPYMWYLSYPTNLKDTIYCK</sequence>
<accession>A0A504JH55</accession>
<evidence type="ECO:0000313" key="2">
    <source>
        <dbReference type="Proteomes" id="UP000315540"/>
    </source>
</evidence>
<gene>
    <name evidence="1" type="ORF">FHK87_10700</name>
</gene>
<dbReference type="PROSITE" id="PS51257">
    <property type="entry name" value="PROKAR_LIPOPROTEIN"/>
    <property type="match status" value="1"/>
</dbReference>
<reference evidence="1 2" key="1">
    <citation type="submission" date="2019-06" db="EMBL/GenBank/DDBJ databases">
        <authorList>
            <person name="Meng X."/>
        </authorList>
    </citation>
    <scope>NUCLEOTIDE SEQUENCE [LARGE SCALE GENOMIC DNA]</scope>
    <source>
        <strain evidence="1 2">M625</strain>
    </source>
</reference>
<dbReference type="Proteomes" id="UP000315540">
    <property type="component" value="Unassembled WGS sequence"/>
</dbReference>
<evidence type="ECO:0008006" key="3">
    <source>
        <dbReference type="Google" id="ProtNLM"/>
    </source>
</evidence>
<proteinExistence type="predicted"/>
<dbReference type="EMBL" id="VFWZ01000002">
    <property type="protein sequence ID" value="TPN88032.1"/>
    <property type="molecule type" value="Genomic_DNA"/>
</dbReference>
<evidence type="ECO:0000313" key="1">
    <source>
        <dbReference type="EMBL" id="TPN88032.1"/>
    </source>
</evidence>
<dbReference type="AlphaFoldDB" id="A0A504JH55"/>
<name>A0A504JH55_9FLAO</name>
<organism evidence="1 2">
    <name type="scientific">Aquimarina algicola</name>
    <dbReference type="NCBI Taxonomy" id="2589995"/>
    <lineage>
        <taxon>Bacteria</taxon>
        <taxon>Pseudomonadati</taxon>
        <taxon>Bacteroidota</taxon>
        <taxon>Flavobacteriia</taxon>
        <taxon>Flavobacteriales</taxon>
        <taxon>Flavobacteriaceae</taxon>
        <taxon>Aquimarina</taxon>
    </lineage>
</organism>
<comment type="caution">
    <text evidence="1">The sequence shown here is derived from an EMBL/GenBank/DDBJ whole genome shotgun (WGS) entry which is preliminary data.</text>
</comment>
<protein>
    <recommendedName>
        <fullName evidence="3">Lipoprotein</fullName>
    </recommendedName>
</protein>
<dbReference type="RefSeq" id="WP_140592671.1">
    <property type="nucleotide sequence ID" value="NZ_VFWZ01000002.1"/>
</dbReference>